<dbReference type="EMBL" id="BAAAPC010000011">
    <property type="protein sequence ID" value="GAA1999269.1"/>
    <property type="molecule type" value="Genomic_DNA"/>
</dbReference>
<organism evidence="2 3">
    <name type="scientific">Nocardiopsis rhodophaea</name>
    <dbReference type="NCBI Taxonomy" id="280238"/>
    <lineage>
        <taxon>Bacteria</taxon>
        <taxon>Bacillati</taxon>
        <taxon>Actinomycetota</taxon>
        <taxon>Actinomycetes</taxon>
        <taxon>Streptosporangiales</taxon>
        <taxon>Nocardiopsidaceae</taxon>
        <taxon>Nocardiopsis</taxon>
    </lineage>
</organism>
<proteinExistence type="predicted"/>
<comment type="caution">
    <text evidence="2">The sequence shown here is derived from an EMBL/GenBank/DDBJ whole genome shotgun (WGS) entry which is preliminary data.</text>
</comment>
<evidence type="ECO:0000259" key="1">
    <source>
        <dbReference type="Pfam" id="PF04149"/>
    </source>
</evidence>
<sequence length="61" mass="6906">MNANTEFRKSSYSAQNQNCVEVANLRRIAAIRDSKHAEKGYLTFPSGEWAIFLTASRRGEL</sequence>
<feature type="domain" description="DUF397" evidence="1">
    <location>
        <begin position="6"/>
        <end position="55"/>
    </location>
</feature>
<dbReference type="RefSeq" id="WP_344162705.1">
    <property type="nucleotide sequence ID" value="NZ_BAAAPC010000011.1"/>
</dbReference>
<keyword evidence="3" id="KW-1185">Reference proteome</keyword>
<evidence type="ECO:0000313" key="3">
    <source>
        <dbReference type="Proteomes" id="UP001501585"/>
    </source>
</evidence>
<dbReference type="InterPro" id="IPR007278">
    <property type="entry name" value="DUF397"/>
</dbReference>
<gene>
    <name evidence="2" type="ORF">GCM10009799_28060</name>
</gene>
<reference evidence="2 3" key="1">
    <citation type="journal article" date="2019" name="Int. J. Syst. Evol. Microbiol.">
        <title>The Global Catalogue of Microorganisms (GCM) 10K type strain sequencing project: providing services to taxonomists for standard genome sequencing and annotation.</title>
        <authorList>
            <consortium name="The Broad Institute Genomics Platform"/>
            <consortium name="The Broad Institute Genome Sequencing Center for Infectious Disease"/>
            <person name="Wu L."/>
            <person name="Ma J."/>
        </authorList>
    </citation>
    <scope>NUCLEOTIDE SEQUENCE [LARGE SCALE GENOMIC DNA]</scope>
    <source>
        <strain evidence="2 3">JCM 15313</strain>
    </source>
</reference>
<protein>
    <recommendedName>
        <fullName evidence="1">DUF397 domain-containing protein</fullName>
    </recommendedName>
</protein>
<accession>A0ABN2T5X0</accession>
<name>A0ABN2T5X0_9ACTN</name>
<evidence type="ECO:0000313" key="2">
    <source>
        <dbReference type="EMBL" id="GAA1999269.1"/>
    </source>
</evidence>
<dbReference type="Proteomes" id="UP001501585">
    <property type="component" value="Unassembled WGS sequence"/>
</dbReference>
<dbReference type="Pfam" id="PF04149">
    <property type="entry name" value="DUF397"/>
    <property type="match status" value="1"/>
</dbReference>